<dbReference type="Pfam" id="PF01968">
    <property type="entry name" value="Hydantoinase_A"/>
    <property type="match status" value="1"/>
</dbReference>
<dbReference type="GO" id="GO:0016787">
    <property type="term" value="F:hydrolase activity"/>
    <property type="evidence" value="ECO:0007669"/>
    <property type="project" value="InterPro"/>
</dbReference>
<feature type="domain" description="Hydantoinase/oxoprolinase N-terminal" evidence="2">
    <location>
        <begin position="2"/>
        <end position="163"/>
    </location>
</feature>
<dbReference type="PANTHER" id="PTHR11365">
    <property type="entry name" value="5-OXOPROLINASE RELATED"/>
    <property type="match status" value="1"/>
</dbReference>
<name>A0A0M0KKP4_ALKHA</name>
<reference evidence="3" key="1">
    <citation type="submission" date="2015-08" db="EMBL/GenBank/DDBJ databases">
        <title>Complete DNA Sequence of Pseudomonas syringae pv. actinidiae, the Causal Agent of Kiwifruit Canker Disease.</title>
        <authorList>
            <person name="Rikkerink E.H.A."/>
            <person name="Fineran P.C."/>
        </authorList>
    </citation>
    <scope>NUCLEOTIDE SEQUENCE</scope>
    <source>
        <strain evidence="3">DSM 13666</strain>
    </source>
</reference>
<dbReference type="InterPro" id="IPR045079">
    <property type="entry name" value="Oxoprolinase-like"/>
</dbReference>
<gene>
    <name evidence="3" type="ORF">AMD02_10215</name>
</gene>
<dbReference type="PATRIC" id="fig|136160.3.peg.2430"/>
<protein>
    <recommendedName>
        <fullName evidence="4">Hydantoinase/oxoprolinase</fullName>
    </recommendedName>
</protein>
<proteinExistence type="predicted"/>
<dbReference type="SUPFAM" id="SSF53067">
    <property type="entry name" value="Actin-like ATPase domain"/>
    <property type="match status" value="1"/>
</dbReference>
<dbReference type="Pfam" id="PF05378">
    <property type="entry name" value="Hydant_A_N"/>
    <property type="match status" value="1"/>
</dbReference>
<evidence type="ECO:0008006" key="4">
    <source>
        <dbReference type="Google" id="ProtNLM"/>
    </source>
</evidence>
<organism evidence="3">
    <name type="scientific">Halalkalibacterium halodurans</name>
    <name type="common">Bacillus halodurans</name>
    <dbReference type="NCBI Taxonomy" id="86665"/>
    <lineage>
        <taxon>Bacteria</taxon>
        <taxon>Bacillati</taxon>
        <taxon>Bacillota</taxon>
        <taxon>Bacilli</taxon>
        <taxon>Bacillales</taxon>
        <taxon>Bacillaceae</taxon>
        <taxon>Halalkalibacterium (ex Joshi et al. 2022)</taxon>
    </lineage>
</organism>
<dbReference type="AlphaFoldDB" id="A0A0M0KKP4"/>
<sequence length="508" mass="56455">MRIGINVGSTQVDAVILSKHGKVVAASETVIQDDETVLAIKEALVSLIRYLRDTDEVRGVFIGATSECQEVKLGKGLAKTGLIRLNRYQSQIQPLMKWPKALSDHVVYTQSVEIGEELDWFNYFQESLARLKEAEVEAIAVVGAFSPMDNCSEQLVKESLNYHLPSIPVTMSHTIGSIGFLERENAAVLNALLSKKMKNTLKGVKDFLSSLGFHCPLWVTRNDGCLMTIEEAIEFPVLTLGSDSANSFRGGAFLAKERSCIVVHVSEGITKIGTMIQERFEESHSQTYVFGIPTNLRMPHSIVLPLGEEKQGALGHDIRHGNPSEKTLREEVLISERKGVSLAERHAGSSASNLEDQQEMWSTLKQSELDREAMTQYVERVNDSIEELQIYDQELPIVVVGSGAPCMMQRLQSQTREVVAPFGYQRCHAVGACLGMVSAEVDQVYHLKDQTKAEVIEEAKEKAIKEAERKGAFPDTISIEQVEEYPFDYLQGEVIRIRVKAVGQVKDS</sequence>
<evidence type="ECO:0000259" key="1">
    <source>
        <dbReference type="Pfam" id="PF01968"/>
    </source>
</evidence>
<dbReference type="RefSeq" id="WP_053431238.1">
    <property type="nucleotide sequence ID" value="NZ_CP040441.1"/>
</dbReference>
<feature type="domain" description="Hydantoinase A/oxoprolinase" evidence="1">
    <location>
        <begin position="183"/>
        <end position="298"/>
    </location>
</feature>
<dbReference type="InterPro" id="IPR008040">
    <property type="entry name" value="Hydant_A_N"/>
</dbReference>
<accession>A0A0M0KKP4</accession>
<dbReference type="InterPro" id="IPR043129">
    <property type="entry name" value="ATPase_NBD"/>
</dbReference>
<dbReference type="EMBL" id="LILD01000001">
    <property type="protein sequence ID" value="KOO39177.1"/>
    <property type="molecule type" value="Genomic_DNA"/>
</dbReference>
<evidence type="ECO:0000313" key="3">
    <source>
        <dbReference type="EMBL" id="KOO39177.1"/>
    </source>
</evidence>
<dbReference type="GeneID" id="87597477"/>
<dbReference type="InterPro" id="IPR002821">
    <property type="entry name" value="Hydantoinase_A"/>
</dbReference>
<comment type="caution">
    <text evidence="3">The sequence shown here is derived from an EMBL/GenBank/DDBJ whole genome shotgun (WGS) entry which is preliminary data.</text>
</comment>
<evidence type="ECO:0000259" key="2">
    <source>
        <dbReference type="Pfam" id="PF05378"/>
    </source>
</evidence>